<sequence>MSRNKPQFESRFRNENPAARQAAETTQFTPSFDSPHRRGAARPGEGSISDRQWKAIAPLLPAEPARGRHRTTDVRSVVEAIHYRWQTGCPWRQLPQKFPPWPTVYTYFRAWLRDGTLRSLREVLKPPRPSEISDPNRAA</sequence>
<feature type="compositionally biased region" description="Polar residues" evidence="1">
    <location>
        <begin position="23"/>
        <end position="32"/>
    </location>
</feature>
<dbReference type="Proteomes" id="UP000317318">
    <property type="component" value="Chromosome"/>
</dbReference>
<reference evidence="3 4" key="1">
    <citation type="submission" date="2019-02" db="EMBL/GenBank/DDBJ databases">
        <title>Deep-cultivation of Planctomycetes and their phenomic and genomic characterization uncovers novel biology.</title>
        <authorList>
            <person name="Wiegand S."/>
            <person name="Jogler M."/>
            <person name="Boedeker C."/>
            <person name="Pinto D."/>
            <person name="Vollmers J."/>
            <person name="Rivas-Marin E."/>
            <person name="Kohn T."/>
            <person name="Peeters S.H."/>
            <person name="Heuer A."/>
            <person name="Rast P."/>
            <person name="Oberbeckmann S."/>
            <person name="Bunk B."/>
            <person name="Jeske O."/>
            <person name="Meyerdierks A."/>
            <person name="Storesund J.E."/>
            <person name="Kallscheuer N."/>
            <person name="Luecker S."/>
            <person name="Lage O.M."/>
            <person name="Pohl T."/>
            <person name="Merkel B.J."/>
            <person name="Hornburger P."/>
            <person name="Mueller R.-W."/>
            <person name="Bruemmer F."/>
            <person name="Labrenz M."/>
            <person name="Spormann A.M."/>
            <person name="Op den Camp H."/>
            <person name="Overmann J."/>
            <person name="Amann R."/>
            <person name="Jetten M.S.M."/>
            <person name="Mascher T."/>
            <person name="Medema M.H."/>
            <person name="Devos D.P."/>
            <person name="Kaster A.-K."/>
            <person name="Ovreas L."/>
            <person name="Rohde M."/>
            <person name="Galperin M.Y."/>
            <person name="Jogler C."/>
        </authorList>
    </citation>
    <scope>NUCLEOTIDE SEQUENCE [LARGE SCALE GENOMIC DNA]</scope>
    <source>
        <strain evidence="3 4">Pan189</strain>
    </source>
</reference>
<evidence type="ECO:0000259" key="2">
    <source>
        <dbReference type="Pfam" id="PF13340"/>
    </source>
</evidence>
<dbReference type="EMBL" id="CP036268">
    <property type="protein sequence ID" value="QDT36699.1"/>
    <property type="molecule type" value="Genomic_DNA"/>
</dbReference>
<gene>
    <name evidence="3" type="ORF">Pan189_10610</name>
</gene>
<dbReference type="AlphaFoldDB" id="A0A517QYG4"/>
<accession>A0A517QYG4</accession>
<feature type="domain" description="Insertion element IS402-like" evidence="2">
    <location>
        <begin position="48"/>
        <end position="119"/>
    </location>
</feature>
<dbReference type="PANTHER" id="PTHR30007">
    <property type="entry name" value="PHP DOMAIN PROTEIN"/>
    <property type="match status" value="1"/>
</dbReference>
<proteinExistence type="predicted"/>
<protein>
    <recommendedName>
        <fullName evidence="2">Insertion element IS402-like domain-containing protein</fullName>
    </recommendedName>
</protein>
<feature type="compositionally biased region" description="Basic and acidic residues" evidence="1">
    <location>
        <begin position="1"/>
        <end position="14"/>
    </location>
</feature>
<dbReference type="Pfam" id="PF13340">
    <property type="entry name" value="DUF4096"/>
    <property type="match status" value="1"/>
</dbReference>
<organism evidence="3 4">
    <name type="scientific">Stratiformator vulcanicus</name>
    <dbReference type="NCBI Taxonomy" id="2527980"/>
    <lineage>
        <taxon>Bacteria</taxon>
        <taxon>Pseudomonadati</taxon>
        <taxon>Planctomycetota</taxon>
        <taxon>Planctomycetia</taxon>
        <taxon>Planctomycetales</taxon>
        <taxon>Planctomycetaceae</taxon>
        <taxon>Stratiformator</taxon>
    </lineage>
</organism>
<dbReference type="KEGG" id="svp:Pan189_10610"/>
<dbReference type="RefSeq" id="WP_145362882.1">
    <property type="nucleotide sequence ID" value="NZ_CP036268.1"/>
</dbReference>
<dbReference type="InterPro" id="IPR025161">
    <property type="entry name" value="IS402-like_dom"/>
</dbReference>
<evidence type="ECO:0000313" key="3">
    <source>
        <dbReference type="EMBL" id="QDT36699.1"/>
    </source>
</evidence>
<name>A0A517QYG4_9PLAN</name>
<evidence type="ECO:0000256" key="1">
    <source>
        <dbReference type="SAM" id="MobiDB-lite"/>
    </source>
</evidence>
<dbReference type="OrthoDB" id="212263at2"/>
<evidence type="ECO:0000313" key="4">
    <source>
        <dbReference type="Proteomes" id="UP000317318"/>
    </source>
</evidence>
<keyword evidence="4" id="KW-1185">Reference proteome</keyword>
<feature type="region of interest" description="Disordered" evidence="1">
    <location>
        <begin position="1"/>
        <end position="52"/>
    </location>
</feature>
<dbReference type="PANTHER" id="PTHR30007:SF0">
    <property type="entry name" value="TRANSPOSASE"/>
    <property type="match status" value="1"/>
</dbReference>